<accession>A0A1X1W2L9</accession>
<dbReference type="STRING" id="1777.AWC07_00005"/>
<evidence type="ECO:0008006" key="6">
    <source>
        <dbReference type="Google" id="ProtNLM"/>
    </source>
</evidence>
<reference evidence="4 5" key="1">
    <citation type="submission" date="2016-01" db="EMBL/GenBank/DDBJ databases">
        <title>The new phylogeny of the genus Mycobacterium.</title>
        <authorList>
            <person name="Tarcisio F."/>
            <person name="Conor M."/>
            <person name="Antonella G."/>
            <person name="Elisabetta G."/>
            <person name="Giulia F.S."/>
            <person name="Sara T."/>
            <person name="Anna F."/>
            <person name="Clotilde B."/>
            <person name="Roberto B."/>
            <person name="Veronica D.S."/>
            <person name="Fabio R."/>
            <person name="Monica P."/>
            <person name="Olivier J."/>
            <person name="Enrico T."/>
            <person name="Nicola S."/>
        </authorList>
    </citation>
    <scope>NUCLEOTIDE SEQUENCE [LARGE SCALE GENOMIC DNA]</scope>
    <source>
        <strain evidence="4 5">DSM 43505</strain>
    </source>
</reference>
<dbReference type="Pfam" id="PF06259">
    <property type="entry name" value="Abhydrolase_8"/>
    <property type="match status" value="1"/>
</dbReference>
<sequence>MQLRYISIPLLIGETGGDPWAINQSLQAGRPAQISDLAAAFHAAGRCTAESNAAFEEARSRFEASWNRENGEHPINDSAEVQRVTKSLTAQSVRLPKIGVDLEGIAAALAEAQRGAGTQVAALEAELQQIDDEIGQALQLEKTVALTAAERSAVDALIDALEQQAIDDTRTALDRLQSIRNGYSDYLQRALNNLRADGYDPAAVQGLDAPQSPAKPEDPVQIPPPDTKSEDVKRWWDSLSQQQKDQLVAQHPPELGNLNGINAIVRDKVNQAVMTDDIDRIENIASQHGVSAADVLENPGRYGLSASDVTRYQNATKARDGLNYDKGPEGPNQRPVMLWAYDPLAFNGWGRAAIAIGNPDYVRNTAVIVPGTGSSVAQGWMSGHQDAINLYDQSLAADPEHHYTSVIAWMGYEAPHGFSELRVSEPGRARAGGDLLAADVNGLWVTHNSLTPQHVTVIGHSYGSTTVADAFAHGNMHANDAILIGCPGTDLARSAADFHLDGGHVYVGAAATDPVSWIGQGSGMPEEWLKFRLRERGLPIPWDAGLGRDPAGDGYGSIRFHAEVTGSADMDRHDHSHYYDMGSEALRAMTDIASGHSDRLATDGLLADGRRQPHIGPFRIPGIPAYNDPERDRPRDTIRDNHAYPAYERP</sequence>
<dbReference type="SUPFAM" id="SSF53474">
    <property type="entry name" value="alpha/beta-Hydrolases"/>
    <property type="match status" value="1"/>
</dbReference>
<name>A0A1X1W2L9_MYCGS</name>
<dbReference type="InterPro" id="IPR054469">
    <property type="entry name" value="Pred_hydrolase_N"/>
</dbReference>
<dbReference type="AlphaFoldDB" id="A0A1X1W2L9"/>
<dbReference type="RefSeq" id="WP_036408431.1">
    <property type="nucleotide sequence ID" value="NZ_LQOX01000001.1"/>
</dbReference>
<feature type="region of interest" description="Disordered" evidence="1">
    <location>
        <begin position="201"/>
        <end position="231"/>
    </location>
</feature>
<comment type="caution">
    <text evidence="4">The sequence shown here is derived from an EMBL/GenBank/DDBJ whole genome shotgun (WGS) entry which is preliminary data.</text>
</comment>
<evidence type="ECO:0000313" key="5">
    <source>
        <dbReference type="Proteomes" id="UP000193738"/>
    </source>
</evidence>
<evidence type="ECO:0000313" key="4">
    <source>
        <dbReference type="EMBL" id="ORV80770.1"/>
    </source>
</evidence>
<feature type="region of interest" description="Disordered" evidence="1">
    <location>
        <begin position="610"/>
        <end position="650"/>
    </location>
</feature>
<feature type="domain" description="DUF1023" evidence="2">
    <location>
        <begin position="349"/>
        <end position="516"/>
    </location>
</feature>
<evidence type="ECO:0000259" key="3">
    <source>
        <dbReference type="Pfam" id="PF22905"/>
    </source>
</evidence>
<dbReference type="InterPro" id="IPR029058">
    <property type="entry name" value="AB_hydrolase_fold"/>
</dbReference>
<evidence type="ECO:0000259" key="2">
    <source>
        <dbReference type="Pfam" id="PF06259"/>
    </source>
</evidence>
<gene>
    <name evidence="4" type="ORF">AWC07_00005</name>
</gene>
<proteinExistence type="predicted"/>
<dbReference type="InterPro" id="IPR010427">
    <property type="entry name" value="DUF1023"/>
</dbReference>
<protein>
    <recommendedName>
        <fullName evidence="6">Alpha/beta hydrolase</fullName>
    </recommendedName>
</protein>
<dbReference type="Pfam" id="PF22905">
    <property type="entry name" value="Hydro_N_hd"/>
    <property type="match status" value="1"/>
</dbReference>
<evidence type="ECO:0000256" key="1">
    <source>
        <dbReference type="SAM" id="MobiDB-lite"/>
    </source>
</evidence>
<keyword evidence="5" id="KW-1185">Reference proteome</keyword>
<dbReference type="Proteomes" id="UP000193738">
    <property type="component" value="Unassembled WGS sequence"/>
</dbReference>
<feature type="compositionally biased region" description="Basic and acidic residues" evidence="1">
    <location>
        <begin position="628"/>
        <end position="650"/>
    </location>
</feature>
<feature type="domain" description="Predicted hydrolase N-terminal" evidence="3">
    <location>
        <begin position="1"/>
        <end position="195"/>
    </location>
</feature>
<organism evidence="4 5">
    <name type="scientific">Mycobacterium gastri</name>
    <dbReference type="NCBI Taxonomy" id="1777"/>
    <lineage>
        <taxon>Bacteria</taxon>
        <taxon>Bacillati</taxon>
        <taxon>Actinomycetota</taxon>
        <taxon>Actinomycetes</taxon>
        <taxon>Mycobacteriales</taxon>
        <taxon>Mycobacteriaceae</taxon>
        <taxon>Mycobacterium</taxon>
    </lineage>
</organism>
<dbReference type="EMBL" id="LQOX01000001">
    <property type="protein sequence ID" value="ORV80770.1"/>
    <property type="molecule type" value="Genomic_DNA"/>
</dbReference>